<feature type="region of interest" description="Disordered" evidence="1">
    <location>
        <begin position="1"/>
        <end position="66"/>
    </location>
</feature>
<feature type="compositionally biased region" description="Basic and acidic residues" evidence="1">
    <location>
        <begin position="41"/>
        <end position="58"/>
    </location>
</feature>
<dbReference type="EMBL" id="NVUU01000018">
    <property type="protein sequence ID" value="PCI95462.1"/>
    <property type="molecule type" value="Genomic_DNA"/>
</dbReference>
<dbReference type="Proteomes" id="UP000217838">
    <property type="component" value="Unassembled WGS sequence"/>
</dbReference>
<evidence type="ECO:0000313" key="2">
    <source>
        <dbReference type="EMBL" id="PCI95462.1"/>
    </source>
</evidence>
<dbReference type="AlphaFoldDB" id="A0A2A4YKR4"/>
<proteinExistence type="predicted"/>
<evidence type="ECO:0000313" key="3">
    <source>
        <dbReference type="Proteomes" id="UP000217838"/>
    </source>
</evidence>
<sequence>MSAINPVASQKVEGSQPPAKKAKKKKVPTGVNGQSSIESLGGKDTRVRKAERQSDGAKHVAKKNTNGAMVAKEAGVKSEALTDQEGAALDFLIRECHRLTRPTAAHVANVASQAVSGFFSTLFGGEGMSFEEAKQKEIETVKAQIKQLVTESPEGKTIVGSGKIFLLFSRGLEFHKVILTTLVQDFGKELFSTKEITDPLIASVEKFEANGSIKRHITKMCEGSGHLKVKIVTKLVEKRNFHLLANKVLGIKTS</sequence>
<gene>
    <name evidence="2" type="ORF">COB11_02165</name>
</gene>
<name>A0A2A4YKR4_UNCAE</name>
<comment type="caution">
    <text evidence="2">The sequence shown here is derived from an EMBL/GenBank/DDBJ whole genome shotgun (WGS) entry which is preliminary data.</text>
</comment>
<accession>A0A2A4YKR4</accession>
<reference evidence="3" key="1">
    <citation type="submission" date="2017-08" db="EMBL/GenBank/DDBJ databases">
        <title>A dynamic microbial community with high functional redundancy inhabits the cold, oxic subseafloor aquifer.</title>
        <authorList>
            <person name="Tully B.J."/>
            <person name="Wheat C.G."/>
            <person name="Glazer B.T."/>
            <person name="Huber J.A."/>
        </authorList>
    </citation>
    <scope>NUCLEOTIDE SEQUENCE [LARGE SCALE GENOMIC DNA]</scope>
</reference>
<protein>
    <submittedName>
        <fullName evidence="2">Uncharacterized protein</fullName>
    </submittedName>
</protein>
<evidence type="ECO:0000256" key="1">
    <source>
        <dbReference type="SAM" id="MobiDB-lite"/>
    </source>
</evidence>
<organism evidence="2 3">
    <name type="scientific">Aerophobetes bacterium</name>
    <dbReference type="NCBI Taxonomy" id="2030807"/>
    <lineage>
        <taxon>Bacteria</taxon>
        <taxon>Candidatus Aerophobota</taxon>
    </lineage>
</organism>